<accession>A0A5B7D7R9</accession>
<name>A0A5B7D7R9_PORTR</name>
<dbReference type="AlphaFoldDB" id="A0A5B7D7R9"/>
<sequence>MLGHISCLPQPPSWVLRSVSQVPDRDKHVCSTHTKHHST</sequence>
<keyword evidence="2" id="KW-1185">Reference proteome</keyword>
<comment type="caution">
    <text evidence="1">The sequence shown here is derived from an EMBL/GenBank/DDBJ whole genome shotgun (WGS) entry which is preliminary data.</text>
</comment>
<dbReference type="Proteomes" id="UP000324222">
    <property type="component" value="Unassembled WGS sequence"/>
</dbReference>
<evidence type="ECO:0000313" key="2">
    <source>
        <dbReference type="Proteomes" id="UP000324222"/>
    </source>
</evidence>
<reference evidence="1 2" key="1">
    <citation type="submission" date="2019-05" db="EMBL/GenBank/DDBJ databases">
        <title>Another draft genome of Portunus trituberculatus and its Hox gene families provides insights of decapod evolution.</title>
        <authorList>
            <person name="Jeong J.-H."/>
            <person name="Song I."/>
            <person name="Kim S."/>
            <person name="Choi T."/>
            <person name="Kim D."/>
            <person name="Ryu S."/>
            <person name="Kim W."/>
        </authorList>
    </citation>
    <scope>NUCLEOTIDE SEQUENCE [LARGE SCALE GENOMIC DNA]</scope>
    <source>
        <tissue evidence="1">Muscle</tissue>
    </source>
</reference>
<organism evidence="1 2">
    <name type="scientific">Portunus trituberculatus</name>
    <name type="common">Swimming crab</name>
    <name type="synonym">Neptunus trituberculatus</name>
    <dbReference type="NCBI Taxonomy" id="210409"/>
    <lineage>
        <taxon>Eukaryota</taxon>
        <taxon>Metazoa</taxon>
        <taxon>Ecdysozoa</taxon>
        <taxon>Arthropoda</taxon>
        <taxon>Crustacea</taxon>
        <taxon>Multicrustacea</taxon>
        <taxon>Malacostraca</taxon>
        <taxon>Eumalacostraca</taxon>
        <taxon>Eucarida</taxon>
        <taxon>Decapoda</taxon>
        <taxon>Pleocyemata</taxon>
        <taxon>Brachyura</taxon>
        <taxon>Eubrachyura</taxon>
        <taxon>Portunoidea</taxon>
        <taxon>Portunidae</taxon>
        <taxon>Portuninae</taxon>
        <taxon>Portunus</taxon>
    </lineage>
</organism>
<dbReference type="EMBL" id="VSRR010000577">
    <property type="protein sequence ID" value="MPC17302.1"/>
    <property type="molecule type" value="Genomic_DNA"/>
</dbReference>
<protein>
    <submittedName>
        <fullName evidence="1">Uncharacterized protein</fullName>
    </submittedName>
</protein>
<evidence type="ECO:0000313" key="1">
    <source>
        <dbReference type="EMBL" id="MPC17302.1"/>
    </source>
</evidence>
<proteinExistence type="predicted"/>
<gene>
    <name evidence="1" type="ORF">E2C01_010153</name>
</gene>